<evidence type="ECO:0000256" key="11">
    <source>
        <dbReference type="SAM" id="MobiDB-lite"/>
    </source>
</evidence>
<keyword evidence="2 7" id="KW-0699">rRNA-binding</keyword>
<proteinExistence type="inferred from homology"/>
<evidence type="ECO:0000256" key="3">
    <source>
        <dbReference type="ARBA" id="ARBA00022884"/>
    </source>
</evidence>
<dbReference type="InterPro" id="IPR036394">
    <property type="entry name" value="Ribosomal_uL22_sf"/>
</dbReference>
<protein>
    <recommendedName>
        <fullName evidence="6 7">Large ribosomal subunit protein uL22</fullName>
    </recommendedName>
</protein>
<comment type="function">
    <text evidence="7">The globular domain of the protein is located near the polypeptide exit tunnel on the outside of the subunit, while an extended beta-hairpin is found that lines the wall of the exit tunnel in the center of the 70S ribosome.</text>
</comment>
<dbReference type="GO" id="GO:0003735">
    <property type="term" value="F:structural constituent of ribosome"/>
    <property type="evidence" value="ECO:0007669"/>
    <property type="project" value="InterPro"/>
</dbReference>
<evidence type="ECO:0000256" key="6">
    <source>
        <dbReference type="ARBA" id="ARBA00035207"/>
    </source>
</evidence>
<dbReference type="GO" id="GO:0022625">
    <property type="term" value="C:cytosolic large ribosomal subunit"/>
    <property type="evidence" value="ECO:0007669"/>
    <property type="project" value="TreeGrafter"/>
</dbReference>
<gene>
    <name evidence="7" type="primary">rplV</name>
    <name evidence="12" type="ORF">COV06_02620</name>
</gene>
<dbReference type="HAMAP" id="MF_01331_B">
    <property type="entry name" value="Ribosomal_uL22_B"/>
    <property type="match status" value="1"/>
</dbReference>
<evidence type="ECO:0000313" key="12">
    <source>
        <dbReference type="EMBL" id="PIR47554.1"/>
    </source>
</evidence>
<accession>A0A2H0RNI2</accession>
<dbReference type="PROSITE" id="PS00464">
    <property type="entry name" value="RIBOSOMAL_L22"/>
    <property type="match status" value="1"/>
</dbReference>
<dbReference type="InterPro" id="IPR001063">
    <property type="entry name" value="Ribosomal_uL22"/>
</dbReference>
<evidence type="ECO:0000256" key="10">
    <source>
        <dbReference type="RuleBase" id="RU004008"/>
    </source>
</evidence>
<evidence type="ECO:0000313" key="13">
    <source>
        <dbReference type="Proteomes" id="UP000230084"/>
    </source>
</evidence>
<evidence type="ECO:0000256" key="7">
    <source>
        <dbReference type="HAMAP-Rule" id="MF_01331"/>
    </source>
</evidence>
<dbReference type="EMBL" id="PCYM01000005">
    <property type="protein sequence ID" value="PIR47554.1"/>
    <property type="molecule type" value="Genomic_DNA"/>
</dbReference>
<dbReference type="CDD" id="cd00336">
    <property type="entry name" value="Ribosomal_L22"/>
    <property type="match status" value="1"/>
</dbReference>
<evidence type="ECO:0000256" key="4">
    <source>
        <dbReference type="ARBA" id="ARBA00022980"/>
    </source>
</evidence>
<reference evidence="12 13" key="1">
    <citation type="submission" date="2017-09" db="EMBL/GenBank/DDBJ databases">
        <title>Depth-based differentiation of microbial function through sediment-hosted aquifers and enrichment of novel symbionts in the deep terrestrial subsurface.</title>
        <authorList>
            <person name="Probst A.J."/>
            <person name="Ladd B."/>
            <person name="Jarett J.K."/>
            <person name="Geller-Mcgrath D.E."/>
            <person name="Sieber C.M."/>
            <person name="Emerson J.B."/>
            <person name="Anantharaman K."/>
            <person name="Thomas B.C."/>
            <person name="Malmstrom R."/>
            <person name="Stieglmeier M."/>
            <person name="Klingl A."/>
            <person name="Woyke T."/>
            <person name="Ryan C.M."/>
            <person name="Banfield J.F."/>
        </authorList>
    </citation>
    <scope>NUCLEOTIDE SEQUENCE [LARGE SCALE GENOMIC DNA]</scope>
    <source>
        <strain evidence="12">CG10_big_fil_rev_8_21_14_0_10_50_16</strain>
    </source>
</reference>
<dbReference type="GO" id="GO:0006412">
    <property type="term" value="P:translation"/>
    <property type="evidence" value="ECO:0007669"/>
    <property type="project" value="UniProtKB-UniRule"/>
</dbReference>
<comment type="function">
    <text evidence="7 10">This protein binds specifically to 23S rRNA; its binding is stimulated by other ribosomal proteins, e.g., L4, L17, and L20. It is important during the early stages of 50S assembly. It makes multiple contacts with different domains of the 23S rRNA in the assembled 50S subunit and ribosome.</text>
</comment>
<evidence type="ECO:0000256" key="5">
    <source>
        <dbReference type="ARBA" id="ARBA00023274"/>
    </source>
</evidence>
<dbReference type="PANTHER" id="PTHR13501">
    <property type="entry name" value="CHLOROPLAST 50S RIBOSOMAL PROTEIN L22-RELATED"/>
    <property type="match status" value="1"/>
</dbReference>
<feature type="compositionally biased region" description="Low complexity" evidence="11">
    <location>
        <begin position="120"/>
        <end position="146"/>
    </location>
</feature>
<organism evidence="12 13">
    <name type="scientific">Candidatus Uhrbacteria bacterium CG10_big_fil_rev_8_21_14_0_10_50_16</name>
    <dbReference type="NCBI Taxonomy" id="1975039"/>
    <lineage>
        <taxon>Bacteria</taxon>
        <taxon>Candidatus Uhriibacteriota</taxon>
    </lineage>
</organism>
<sequence length="152" mass="16178">MESAKATLRFLKIAPRKVRLVADMVRGVSVDTAIGQLTHSSKAAARPVRKLIESAAANAVHNQKLQRDALMVQTITVDDGPTAKRSMPRAHGRATVLRKRTSHVNVILSEKTTSPEEEVTVPAAKAKTAKAPAKGAAVVKKAPAKSTSKKEA</sequence>
<dbReference type="AlphaFoldDB" id="A0A2H0RNI2"/>
<dbReference type="GO" id="GO:0019843">
    <property type="term" value="F:rRNA binding"/>
    <property type="evidence" value="ECO:0007669"/>
    <property type="project" value="UniProtKB-UniRule"/>
</dbReference>
<evidence type="ECO:0000256" key="9">
    <source>
        <dbReference type="RuleBase" id="RU004006"/>
    </source>
</evidence>
<comment type="subunit">
    <text evidence="7 9">Part of the 50S ribosomal subunit.</text>
</comment>
<evidence type="ECO:0000256" key="8">
    <source>
        <dbReference type="RuleBase" id="RU004005"/>
    </source>
</evidence>
<dbReference type="InterPro" id="IPR005727">
    <property type="entry name" value="Ribosomal_uL22_bac/chlpt-type"/>
</dbReference>
<dbReference type="PANTHER" id="PTHR13501:SF8">
    <property type="entry name" value="LARGE RIBOSOMAL SUBUNIT PROTEIN UL22M"/>
    <property type="match status" value="1"/>
</dbReference>
<comment type="similarity">
    <text evidence="1 7 8">Belongs to the universal ribosomal protein uL22 family.</text>
</comment>
<feature type="region of interest" description="Disordered" evidence="11">
    <location>
        <begin position="109"/>
        <end position="152"/>
    </location>
</feature>
<dbReference type="InterPro" id="IPR047867">
    <property type="entry name" value="Ribosomal_uL22_bac/org-type"/>
</dbReference>
<dbReference type="Proteomes" id="UP000230084">
    <property type="component" value="Unassembled WGS sequence"/>
</dbReference>
<keyword evidence="5 7" id="KW-0687">Ribonucleoprotein</keyword>
<evidence type="ECO:0000256" key="1">
    <source>
        <dbReference type="ARBA" id="ARBA00009451"/>
    </source>
</evidence>
<dbReference type="InterPro" id="IPR018260">
    <property type="entry name" value="Ribosomal_uL22_CS"/>
</dbReference>
<evidence type="ECO:0000256" key="2">
    <source>
        <dbReference type="ARBA" id="ARBA00022730"/>
    </source>
</evidence>
<dbReference type="Gene3D" id="3.90.470.10">
    <property type="entry name" value="Ribosomal protein L22/L17"/>
    <property type="match status" value="1"/>
</dbReference>
<name>A0A2H0RNI2_9BACT</name>
<dbReference type="SUPFAM" id="SSF54843">
    <property type="entry name" value="Ribosomal protein L22"/>
    <property type="match status" value="1"/>
</dbReference>
<dbReference type="NCBIfam" id="TIGR01044">
    <property type="entry name" value="rplV_bact"/>
    <property type="match status" value="1"/>
</dbReference>
<keyword evidence="4 7" id="KW-0689">Ribosomal protein</keyword>
<comment type="caution">
    <text evidence="12">The sequence shown here is derived from an EMBL/GenBank/DDBJ whole genome shotgun (WGS) entry which is preliminary data.</text>
</comment>
<keyword evidence="3 7" id="KW-0694">RNA-binding</keyword>
<dbReference type="Pfam" id="PF00237">
    <property type="entry name" value="Ribosomal_L22"/>
    <property type="match status" value="1"/>
</dbReference>